<keyword evidence="3" id="KW-1133">Transmembrane helix</keyword>
<feature type="region of interest" description="Disordered" evidence="2">
    <location>
        <begin position="125"/>
        <end position="151"/>
    </location>
</feature>
<feature type="transmembrane region" description="Helical" evidence="3">
    <location>
        <begin position="54"/>
        <end position="79"/>
    </location>
</feature>
<feature type="compositionally biased region" description="Low complexity" evidence="2">
    <location>
        <begin position="299"/>
        <end position="357"/>
    </location>
</feature>
<evidence type="ECO:0000256" key="2">
    <source>
        <dbReference type="SAM" id="MobiDB-lite"/>
    </source>
</evidence>
<reference evidence="4 5" key="1">
    <citation type="journal article" date="2016" name="Nat. Commun.">
        <title>Genomes of cryptic chimpanzee Plasmodium species reveal key evolutionary events leading to human malaria.</title>
        <authorList>
            <person name="Sundararaman S.A."/>
            <person name="Plenderleith L.J."/>
            <person name="Liu W."/>
            <person name="Loy D.E."/>
            <person name="Learn G.H."/>
            <person name="Li Y."/>
            <person name="Shaw K.S."/>
            <person name="Ayouba A."/>
            <person name="Peeters M."/>
            <person name="Speede S."/>
            <person name="Shaw G.M."/>
            <person name="Bushman F.D."/>
            <person name="Brisson D."/>
            <person name="Rayner J.C."/>
            <person name="Sharp P.M."/>
            <person name="Hahn B.H."/>
        </authorList>
    </citation>
    <scope>NUCLEOTIDE SEQUENCE [LARGE SCALE GENOMIC DNA]</scope>
    <source>
        <strain evidence="4 5">SY75</strain>
    </source>
</reference>
<dbReference type="KEGG" id="pgab:PGSY75_1033200"/>
<name>A0A151LLB6_9APIC</name>
<dbReference type="VEuPathDB" id="PlasmoDB:PGABG01_1031100"/>
<evidence type="ECO:0000313" key="4">
    <source>
        <dbReference type="EMBL" id="KYN99712.1"/>
    </source>
</evidence>
<dbReference type="EMBL" id="LVLB01000011">
    <property type="protein sequence ID" value="KYN99712.1"/>
    <property type="molecule type" value="Genomic_DNA"/>
</dbReference>
<dbReference type="VEuPathDB" id="PlasmoDB:PGSY75_1033200"/>
<dbReference type="RefSeq" id="XP_018641719.1">
    <property type="nucleotide sequence ID" value="XM_018786102.1"/>
</dbReference>
<dbReference type="InterPro" id="IPR006389">
    <property type="entry name" value="Early_transc_mb_plasmodium"/>
</dbReference>
<dbReference type="Pfam" id="PF09716">
    <property type="entry name" value="ETRAMP"/>
    <property type="match status" value="1"/>
</dbReference>
<dbReference type="Proteomes" id="UP000076004">
    <property type="component" value="Chromosome 10"/>
</dbReference>
<feature type="compositionally biased region" description="Basic and acidic residues" evidence="2">
    <location>
        <begin position="139"/>
        <end position="151"/>
    </location>
</feature>
<sequence length="441" mass="48306">MKIGKLFFLLNIFVVCHLILSCLCRKGQATRGNLLALKAIEQDLQQKKKRKRNLILYSLGSAALIAALVVTGIGLNMYMKRKKDESHVQEVIEAKEEEVKEKQSEKKKTTVKVVPKRVPVKTRLAHGRSKVPSVNHQDVSPKLDDEKKEEPLNFTDNDLLLTADSLNVLEPKLDENSEGADFLKNINEPKEVATFSLDSALTDASEQNENKDAELSTDLIHTPTNSSIDLSDDKKDTSTHGLESLNLDSSSPSEFTENKPQAESETMPAEPLTPEPSAQEPMIPESSSQEPTIPEPSAQEPTTPESSSQEPTTPESSSQEPTTPESSSQEPTTPESSSQEPTTPESSSQEPTIPEPTSKSKTPEIKEVDEPVVVPSYYPTTGPNPNTHGPPRRRTSSRSSGSSNRTSSVTTTRPRSRSNAARDSSGRSSGRTTTPKVRKEE</sequence>
<feature type="compositionally biased region" description="Polar residues" evidence="2">
    <location>
        <begin position="246"/>
        <end position="255"/>
    </location>
</feature>
<accession>A0A151LLB6</accession>
<evidence type="ECO:0000256" key="1">
    <source>
        <dbReference type="SAM" id="Coils"/>
    </source>
</evidence>
<feature type="compositionally biased region" description="Low complexity" evidence="2">
    <location>
        <begin position="397"/>
        <end position="431"/>
    </location>
</feature>
<gene>
    <name evidence="4" type="ORF">PGSY75_1033200</name>
</gene>
<feature type="coiled-coil region" evidence="1">
    <location>
        <begin position="85"/>
        <end position="112"/>
    </location>
</feature>
<evidence type="ECO:0000313" key="5">
    <source>
        <dbReference type="Proteomes" id="UP000076004"/>
    </source>
</evidence>
<feature type="transmembrane region" description="Helical" evidence="3">
    <location>
        <begin position="6"/>
        <end position="24"/>
    </location>
</feature>
<dbReference type="GeneID" id="29776694"/>
<keyword evidence="3" id="KW-0812">Transmembrane</keyword>
<protein>
    <submittedName>
        <fullName evidence="4">Early transcribed membrane protein 10.2</fullName>
    </submittedName>
</protein>
<comment type="caution">
    <text evidence="4">The sequence shown here is derived from an EMBL/GenBank/DDBJ whole genome shotgun (WGS) entry which is preliminary data.</text>
</comment>
<evidence type="ECO:0000256" key="3">
    <source>
        <dbReference type="SAM" id="Phobius"/>
    </source>
</evidence>
<organism evidence="4 5">
    <name type="scientific">Plasmodium gaboni</name>
    <dbReference type="NCBI Taxonomy" id="647221"/>
    <lineage>
        <taxon>Eukaryota</taxon>
        <taxon>Sar</taxon>
        <taxon>Alveolata</taxon>
        <taxon>Apicomplexa</taxon>
        <taxon>Aconoidasida</taxon>
        <taxon>Haemosporida</taxon>
        <taxon>Plasmodiidae</taxon>
        <taxon>Plasmodium</taxon>
        <taxon>Plasmodium (Laverania)</taxon>
    </lineage>
</organism>
<dbReference type="PROSITE" id="PS51257">
    <property type="entry name" value="PROKAR_LIPOPROTEIN"/>
    <property type="match status" value="1"/>
</dbReference>
<feature type="compositionally biased region" description="Polar residues" evidence="2">
    <location>
        <begin position="197"/>
        <end position="207"/>
    </location>
</feature>
<proteinExistence type="predicted"/>
<feature type="compositionally biased region" description="Low complexity" evidence="2">
    <location>
        <begin position="379"/>
        <end position="389"/>
    </location>
</feature>
<keyword evidence="1" id="KW-0175">Coiled coil</keyword>
<feature type="region of interest" description="Disordered" evidence="2">
    <location>
        <begin position="197"/>
        <end position="441"/>
    </location>
</feature>
<keyword evidence="3" id="KW-0472">Membrane</keyword>
<dbReference type="NCBIfam" id="TIGR01495">
    <property type="entry name" value="ETRAMP"/>
    <property type="match status" value="1"/>
</dbReference>
<dbReference type="AlphaFoldDB" id="A0A151LLB6"/>